<reference evidence="3" key="1">
    <citation type="submission" date="2020-11" db="EMBL/GenBank/DDBJ databases">
        <authorList>
            <consortium name="DOE Joint Genome Institute"/>
            <person name="Ahrendt S."/>
            <person name="Riley R."/>
            <person name="Andreopoulos W."/>
            <person name="Labutti K."/>
            <person name="Pangilinan J."/>
            <person name="Ruiz-Duenas F.J."/>
            <person name="Barrasa J.M."/>
            <person name="Sanchez-Garcia M."/>
            <person name="Camarero S."/>
            <person name="Miyauchi S."/>
            <person name="Serrano A."/>
            <person name="Linde D."/>
            <person name="Babiker R."/>
            <person name="Drula E."/>
            <person name="Ayuso-Fernandez I."/>
            <person name="Pacheco R."/>
            <person name="Padilla G."/>
            <person name="Ferreira P."/>
            <person name="Barriuso J."/>
            <person name="Kellner H."/>
            <person name="Castanera R."/>
            <person name="Alfaro M."/>
            <person name="Ramirez L."/>
            <person name="Pisabarro A.G."/>
            <person name="Kuo A."/>
            <person name="Tritt A."/>
            <person name="Lipzen A."/>
            <person name="He G."/>
            <person name="Yan M."/>
            <person name="Ng V."/>
            <person name="Cullen D."/>
            <person name="Martin F."/>
            <person name="Rosso M.-N."/>
            <person name="Henrissat B."/>
            <person name="Hibbett D."/>
            <person name="Martinez A.T."/>
            <person name="Grigoriev I.V."/>
        </authorList>
    </citation>
    <scope>NUCLEOTIDE SEQUENCE</scope>
    <source>
        <strain evidence="3">CBS 506.95</strain>
    </source>
</reference>
<dbReference type="Proteomes" id="UP000807306">
    <property type="component" value="Unassembled WGS sequence"/>
</dbReference>
<dbReference type="EMBL" id="MU157833">
    <property type="protein sequence ID" value="KAF9532007.1"/>
    <property type="molecule type" value="Genomic_DNA"/>
</dbReference>
<dbReference type="OrthoDB" id="2552042at2759"/>
<organism evidence="3 4">
    <name type="scientific">Crepidotus variabilis</name>
    <dbReference type="NCBI Taxonomy" id="179855"/>
    <lineage>
        <taxon>Eukaryota</taxon>
        <taxon>Fungi</taxon>
        <taxon>Dikarya</taxon>
        <taxon>Basidiomycota</taxon>
        <taxon>Agaricomycotina</taxon>
        <taxon>Agaricomycetes</taxon>
        <taxon>Agaricomycetidae</taxon>
        <taxon>Agaricales</taxon>
        <taxon>Agaricineae</taxon>
        <taxon>Crepidotaceae</taxon>
        <taxon>Crepidotus</taxon>
    </lineage>
</organism>
<evidence type="ECO:0000313" key="4">
    <source>
        <dbReference type="Proteomes" id="UP000807306"/>
    </source>
</evidence>
<feature type="transmembrane region" description="Helical" evidence="2">
    <location>
        <begin position="140"/>
        <end position="165"/>
    </location>
</feature>
<feature type="transmembrane region" description="Helical" evidence="2">
    <location>
        <begin position="51"/>
        <end position="74"/>
    </location>
</feature>
<keyword evidence="2" id="KW-1133">Transmembrane helix</keyword>
<proteinExistence type="predicted"/>
<feature type="transmembrane region" description="Helical" evidence="2">
    <location>
        <begin position="86"/>
        <end position="106"/>
    </location>
</feature>
<name>A0A9P6JSJ3_9AGAR</name>
<accession>A0A9P6JSJ3</accession>
<dbReference type="AlphaFoldDB" id="A0A9P6JSJ3"/>
<feature type="compositionally biased region" description="Low complexity" evidence="1">
    <location>
        <begin position="273"/>
        <end position="289"/>
    </location>
</feature>
<keyword evidence="2" id="KW-0472">Membrane</keyword>
<evidence type="ECO:0000313" key="3">
    <source>
        <dbReference type="EMBL" id="KAF9532007.1"/>
    </source>
</evidence>
<feature type="transmembrane region" description="Helical" evidence="2">
    <location>
        <begin position="20"/>
        <end position="39"/>
    </location>
</feature>
<sequence length="312" mass="34712">MPKSREYCCCAIPLVNPGIYVTLIEQTVLGILIGALSVATPQIVGSATPKFASFVLAIIAFVGAGVQLLGFIGVFKEKPSTFRRYVKLHMIITTAGFAVAAAWIVWSAIGHSKAKQRCITDFFDSVPGSNQNSSDTICNIMTWVLVGIMGGIWALLAALQLYLFVVISSYSKNQREDHSNYDRVYDPSQPLKAENIPMENDPWDSRMSTDHGLSSQNHNYRHVRQESNVSASDVLSEPAQQHHKDSLSSSRYHDNEYDPYDPEESQQPTYPSYAYTQQAQPTPAAQNQYYRDDVQGYSQVERPSQAQPHPGI</sequence>
<gene>
    <name evidence="3" type="ORF">CPB83DRAFT_808241</name>
</gene>
<feature type="compositionally biased region" description="Basic and acidic residues" evidence="1">
    <location>
        <begin position="240"/>
        <end position="256"/>
    </location>
</feature>
<keyword evidence="2" id="KW-0812">Transmembrane</keyword>
<evidence type="ECO:0000256" key="1">
    <source>
        <dbReference type="SAM" id="MobiDB-lite"/>
    </source>
</evidence>
<feature type="region of interest" description="Disordered" evidence="1">
    <location>
        <begin position="177"/>
        <end position="312"/>
    </location>
</feature>
<evidence type="ECO:0000256" key="2">
    <source>
        <dbReference type="SAM" id="Phobius"/>
    </source>
</evidence>
<feature type="compositionally biased region" description="Polar residues" evidence="1">
    <location>
        <begin position="296"/>
        <end position="312"/>
    </location>
</feature>
<keyword evidence="4" id="KW-1185">Reference proteome</keyword>
<protein>
    <submittedName>
        <fullName evidence="3">Uncharacterized protein</fullName>
    </submittedName>
</protein>
<comment type="caution">
    <text evidence="3">The sequence shown here is derived from an EMBL/GenBank/DDBJ whole genome shotgun (WGS) entry which is preliminary data.</text>
</comment>